<protein>
    <submittedName>
        <fullName evidence="1">Clotting factor B-like 3</fullName>
    </submittedName>
</protein>
<reference evidence="1" key="1">
    <citation type="journal article" date="2021" name="Sci. Adv.">
        <title>The American lobster genome reveals insights on longevity, neural, and immune adaptations.</title>
        <authorList>
            <person name="Polinski J.M."/>
            <person name="Zimin A.V."/>
            <person name="Clark K.F."/>
            <person name="Kohn A.B."/>
            <person name="Sadowski N."/>
            <person name="Timp W."/>
            <person name="Ptitsyn A."/>
            <person name="Khanna P."/>
            <person name="Romanova D.Y."/>
            <person name="Williams P."/>
            <person name="Greenwood S.J."/>
            <person name="Moroz L.L."/>
            <person name="Walt D.R."/>
            <person name="Bodnar A.G."/>
        </authorList>
    </citation>
    <scope>NUCLEOTIDE SEQUENCE</scope>
    <source>
        <strain evidence="1">GMGI-L3</strain>
    </source>
</reference>
<gene>
    <name evidence="1" type="primary">Cfb-L3</name>
    <name evidence="1" type="ORF">Hamer_G009202</name>
</gene>
<organism evidence="1 2">
    <name type="scientific">Homarus americanus</name>
    <name type="common">American lobster</name>
    <dbReference type="NCBI Taxonomy" id="6706"/>
    <lineage>
        <taxon>Eukaryota</taxon>
        <taxon>Metazoa</taxon>
        <taxon>Ecdysozoa</taxon>
        <taxon>Arthropoda</taxon>
        <taxon>Crustacea</taxon>
        <taxon>Multicrustacea</taxon>
        <taxon>Malacostraca</taxon>
        <taxon>Eumalacostraca</taxon>
        <taxon>Eucarida</taxon>
        <taxon>Decapoda</taxon>
        <taxon>Pleocyemata</taxon>
        <taxon>Astacidea</taxon>
        <taxon>Nephropoidea</taxon>
        <taxon>Nephropidae</taxon>
        <taxon>Homarus</taxon>
    </lineage>
</organism>
<comment type="caution">
    <text evidence="1">The sequence shown here is derived from an EMBL/GenBank/DDBJ whole genome shotgun (WGS) entry which is preliminary data.</text>
</comment>
<dbReference type="AlphaFoldDB" id="A0A8J5NA52"/>
<proteinExistence type="predicted"/>
<name>A0A8J5NA52_HOMAM</name>
<sequence>MWREGLRFTCPFSQPRRCDLTRHTLTLYLLLLLPIVSASVREAKCHLVLQLSVTWCYSCHLVLQLFHLVLQLCRLVSQLSVTSSCLTHCPPTVIIFPDKTDDGETCRPLGGGDGECLDLFLLPSVVSTFKKVHPALCGFRGKVPIVCCPKSF</sequence>
<keyword evidence="2" id="KW-1185">Reference proteome</keyword>
<accession>A0A8J5NA52</accession>
<evidence type="ECO:0000313" key="2">
    <source>
        <dbReference type="Proteomes" id="UP000747542"/>
    </source>
</evidence>
<evidence type="ECO:0000313" key="1">
    <source>
        <dbReference type="EMBL" id="KAG7176395.1"/>
    </source>
</evidence>
<dbReference type="Proteomes" id="UP000747542">
    <property type="component" value="Unassembled WGS sequence"/>
</dbReference>
<dbReference type="EMBL" id="JAHLQT010003582">
    <property type="protein sequence ID" value="KAG7176395.1"/>
    <property type="molecule type" value="Genomic_DNA"/>
</dbReference>